<comment type="similarity">
    <text evidence="1">Belongs to the helicase family. RecQ subfamily.</text>
</comment>
<dbReference type="InterPro" id="IPR011545">
    <property type="entry name" value="DEAD/DEAH_box_helicase_dom"/>
</dbReference>
<keyword evidence="6" id="KW-0175">Coiled coil</keyword>
<evidence type="ECO:0000259" key="7">
    <source>
        <dbReference type="PROSITE" id="PS51192"/>
    </source>
</evidence>
<dbReference type="SUPFAM" id="SSF52540">
    <property type="entry name" value="P-loop containing nucleoside triphosphate hydrolases"/>
    <property type="match status" value="2"/>
</dbReference>
<dbReference type="GO" id="GO:0000724">
    <property type="term" value="P:double-strand break repair via homologous recombination"/>
    <property type="evidence" value="ECO:0007669"/>
    <property type="project" value="TreeGrafter"/>
</dbReference>
<feature type="domain" description="Helicase ATP-binding" evidence="7">
    <location>
        <begin position="568"/>
        <end position="719"/>
    </location>
</feature>
<dbReference type="GO" id="GO:0005694">
    <property type="term" value="C:chromosome"/>
    <property type="evidence" value="ECO:0007669"/>
    <property type="project" value="TreeGrafter"/>
</dbReference>
<dbReference type="GO" id="GO:0005737">
    <property type="term" value="C:cytoplasm"/>
    <property type="evidence" value="ECO:0007669"/>
    <property type="project" value="TreeGrafter"/>
</dbReference>
<proteinExistence type="inferred from homology"/>
<dbReference type="PANTHER" id="PTHR13710">
    <property type="entry name" value="DNA HELICASE RECQ FAMILY MEMBER"/>
    <property type="match status" value="1"/>
</dbReference>
<dbReference type="InterPro" id="IPR001650">
    <property type="entry name" value="Helicase_C-like"/>
</dbReference>
<keyword evidence="3" id="KW-0067">ATP-binding</keyword>
<evidence type="ECO:0000259" key="8">
    <source>
        <dbReference type="PROSITE" id="PS51194"/>
    </source>
</evidence>
<dbReference type="SMART" id="SM00487">
    <property type="entry name" value="DEXDc"/>
    <property type="match status" value="1"/>
</dbReference>
<dbReference type="Proteomes" id="UP000789570">
    <property type="component" value="Unassembled WGS sequence"/>
</dbReference>
<gene>
    <name evidence="9" type="ORF">FCALED_LOCUS5981</name>
</gene>
<dbReference type="GO" id="GO:0043138">
    <property type="term" value="F:3'-5' DNA helicase activity"/>
    <property type="evidence" value="ECO:0007669"/>
    <property type="project" value="UniProtKB-EC"/>
</dbReference>
<evidence type="ECO:0000256" key="3">
    <source>
        <dbReference type="ARBA" id="ARBA00022840"/>
    </source>
</evidence>
<dbReference type="GO" id="GO:0005524">
    <property type="term" value="F:ATP binding"/>
    <property type="evidence" value="ECO:0007669"/>
    <property type="project" value="UniProtKB-KW"/>
</dbReference>
<dbReference type="InterPro" id="IPR032284">
    <property type="entry name" value="RecQ_Zn-bd"/>
</dbReference>
<keyword evidence="2" id="KW-0547">Nucleotide-binding</keyword>
<evidence type="ECO:0000256" key="6">
    <source>
        <dbReference type="SAM" id="Coils"/>
    </source>
</evidence>
<dbReference type="Gene3D" id="1.10.10.10">
    <property type="entry name" value="Winged helix-like DNA-binding domain superfamily/Winged helix DNA-binding domain"/>
    <property type="match status" value="1"/>
</dbReference>
<dbReference type="Pfam" id="PF00270">
    <property type="entry name" value="DEAD"/>
    <property type="match status" value="1"/>
</dbReference>
<feature type="domain" description="Helicase C-terminal" evidence="8">
    <location>
        <begin position="639"/>
        <end position="801"/>
    </location>
</feature>
<dbReference type="InterPro" id="IPR036388">
    <property type="entry name" value="WH-like_DNA-bd_sf"/>
</dbReference>
<evidence type="ECO:0000256" key="4">
    <source>
        <dbReference type="ARBA" id="ARBA00034617"/>
    </source>
</evidence>
<dbReference type="Pfam" id="PF16124">
    <property type="entry name" value="RecQ_Zn_bind"/>
    <property type="match status" value="1"/>
</dbReference>
<dbReference type="EC" id="5.6.2.4" evidence="5"/>
<dbReference type="PANTHER" id="PTHR13710:SF149">
    <property type="entry name" value="ATP-DEPENDENT DNA HELICASE TLH2"/>
    <property type="match status" value="1"/>
</dbReference>
<dbReference type="InterPro" id="IPR027417">
    <property type="entry name" value="P-loop_NTPase"/>
</dbReference>
<evidence type="ECO:0000256" key="1">
    <source>
        <dbReference type="ARBA" id="ARBA00005446"/>
    </source>
</evidence>
<name>A0A9N9AZG2_9GLOM</name>
<dbReference type="PROSITE" id="PS51194">
    <property type="entry name" value="HELICASE_CTER"/>
    <property type="match status" value="1"/>
</dbReference>
<evidence type="ECO:0000256" key="5">
    <source>
        <dbReference type="ARBA" id="ARBA00034808"/>
    </source>
</evidence>
<dbReference type="EMBL" id="CAJVPQ010001368">
    <property type="protein sequence ID" value="CAG8548196.1"/>
    <property type="molecule type" value="Genomic_DNA"/>
</dbReference>
<protein>
    <recommendedName>
        <fullName evidence="5">DNA 3'-5' helicase</fullName>
        <ecNumber evidence="5">5.6.2.4</ecNumber>
    </recommendedName>
</protein>
<keyword evidence="10" id="KW-1185">Reference proteome</keyword>
<dbReference type="Gene3D" id="3.40.50.300">
    <property type="entry name" value="P-loop containing nucleotide triphosphate hydrolases"/>
    <property type="match status" value="1"/>
</dbReference>
<organism evidence="9 10">
    <name type="scientific">Funneliformis caledonium</name>
    <dbReference type="NCBI Taxonomy" id="1117310"/>
    <lineage>
        <taxon>Eukaryota</taxon>
        <taxon>Fungi</taxon>
        <taxon>Fungi incertae sedis</taxon>
        <taxon>Mucoromycota</taxon>
        <taxon>Glomeromycotina</taxon>
        <taxon>Glomeromycetes</taxon>
        <taxon>Glomerales</taxon>
        <taxon>Glomeraceae</taxon>
        <taxon>Funneliformis</taxon>
    </lineage>
</organism>
<dbReference type="OrthoDB" id="10261556at2759"/>
<comment type="catalytic activity">
    <reaction evidence="4">
        <text>Couples ATP hydrolysis with the unwinding of duplex DNA by translocating in the 3'-5' direction.</text>
        <dbReference type="EC" id="5.6.2.4"/>
    </reaction>
</comment>
<dbReference type="GO" id="GO:0005634">
    <property type="term" value="C:nucleus"/>
    <property type="evidence" value="ECO:0007669"/>
    <property type="project" value="TreeGrafter"/>
</dbReference>
<evidence type="ECO:0000313" key="10">
    <source>
        <dbReference type="Proteomes" id="UP000789570"/>
    </source>
</evidence>
<feature type="coiled-coil region" evidence="6">
    <location>
        <begin position="441"/>
        <end position="476"/>
    </location>
</feature>
<accession>A0A9N9AZG2</accession>
<dbReference type="SMART" id="SM00490">
    <property type="entry name" value="HELICc"/>
    <property type="match status" value="1"/>
</dbReference>
<evidence type="ECO:0000256" key="2">
    <source>
        <dbReference type="ARBA" id="ARBA00022741"/>
    </source>
</evidence>
<dbReference type="AlphaFoldDB" id="A0A9N9AZG2"/>
<dbReference type="GO" id="GO:0003677">
    <property type="term" value="F:DNA binding"/>
    <property type="evidence" value="ECO:0007669"/>
    <property type="project" value="UniProtKB-KW"/>
</dbReference>
<comment type="caution">
    <text evidence="9">The sequence shown here is derived from an EMBL/GenBank/DDBJ whole genome shotgun (WGS) entry which is preliminary data.</text>
</comment>
<reference evidence="9" key="1">
    <citation type="submission" date="2021-06" db="EMBL/GenBank/DDBJ databases">
        <authorList>
            <person name="Kallberg Y."/>
            <person name="Tangrot J."/>
            <person name="Rosling A."/>
        </authorList>
    </citation>
    <scope>NUCLEOTIDE SEQUENCE</scope>
    <source>
        <strain evidence="9">UK204</strain>
    </source>
</reference>
<dbReference type="InterPro" id="IPR014001">
    <property type="entry name" value="Helicase_ATP-bd"/>
</dbReference>
<dbReference type="PROSITE" id="PS51192">
    <property type="entry name" value="HELICASE_ATP_BIND_1"/>
    <property type="match status" value="1"/>
</dbReference>
<evidence type="ECO:0000313" key="9">
    <source>
        <dbReference type="EMBL" id="CAG8548196.1"/>
    </source>
</evidence>
<dbReference type="GO" id="GO:0009378">
    <property type="term" value="F:four-way junction helicase activity"/>
    <property type="evidence" value="ECO:0007669"/>
    <property type="project" value="TreeGrafter"/>
</dbReference>
<sequence>MAINIMSGIAVSQEGISMNELSVQALAVQFFETKNELYRVKKQLKIEKDKNLQNNHDEDSSTINENQNLEHIIDEAIAKVKLRSTILIDTRQYLKTLLIQPCLNCHNNYDKELEVLSIGFGVKTRIICNKCKKITEYKNETNQNNFSVLVSSVGLAGDANRQQIETIFSTVGIISQIVKKSYHNYQKKFFDILHHAAMISAEEALKIACSYIVNIGEKILPVSFDVFWSHVRNANQASGELILQKELLAKDQEESQIIYKGNFDKSFRQIEHAILIEILEKIQPSLDKYDLMLDISVDEDLNSNKTLSNVRSVNKIYGDLKHIGKNIRKKIIWKNYENVIMKYYTQVVYAASARKEDSDIKTPEDQEVLDLQINGLVAHLSGDHSLCWEDFCWHKSNIDLKLPEPNLLKHNNFKRASFRSILIESYQARHACAILHNNYGIDHLIETLRSIEEKNQKEITQRNEEREKKIEEQKNQTETFDFDQDLIPYGKNVKLKIETQEFIPSFSHLIHDFMFLLKCHACLSFSKYSSTGLCKISNTEISVEKKIDMVVNKVFGFSGYREKQYESIISFINEKNTLVILPTGSGKTLCWATSALISEGLTVVFIPLKALIDDQIRELINIRIPCAGLYTSTSNPSNYQEKVFGEIAAGFLRVLFITPEKFHKNYAFRSMLVRISQIRPIHFVVDEVHYIIEQEYFHAVRHQSITRWKAGLTQVMIATNAFGLGINMSNIRLVIHYTFPLSLGNLIQEAGRAGRDRREAKHIVYYSRQDIKTVYGIVAGEQEGSTNDIVQNTEYQEYLEERQKKILEVMFFCESQYECRQKLLMQYYSWASDEEILPCERCDNYLHRQNHCPIIQDVRQDVLYLLQVVNAVTNYMKNNNENTTHVYKEDYNRILKRQEEVAYLFKDLVIRGLVKVHFKLNKSTPTSQMNCNLIYTGITKNAIERASIGSWFYSIKNRQK</sequence>